<dbReference type="AlphaFoldDB" id="A0A835GYT4"/>
<reference evidence="2 3" key="1">
    <citation type="submission" date="2020-10" db="EMBL/GenBank/DDBJ databases">
        <title>The Coptis chinensis genome and diversification of protoberbering-type alkaloids.</title>
        <authorList>
            <person name="Wang B."/>
            <person name="Shu S."/>
            <person name="Song C."/>
            <person name="Liu Y."/>
        </authorList>
    </citation>
    <scope>NUCLEOTIDE SEQUENCE [LARGE SCALE GENOMIC DNA]</scope>
    <source>
        <strain evidence="2">HL-2020</strain>
        <tissue evidence="2">Leaf</tissue>
    </source>
</reference>
<dbReference type="Proteomes" id="UP000631114">
    <property type="component" value="Unassembled WGS sequence"/>
</dbReference>
<name>A0A835GYT4_9MAGN</name>
<dbReference type="InterPro" id="IPR040256">
    <property type="entry name" value="At4g02000-like"/>
</dbReference>
<evidence type="ECO:0000313" key="2">
    <source>
        <dbReference type="EMBL" id="KAF9589035.1"/>
    </source>
</evidence>
<organism evidence="2 3">
    <name type="scientific">Coptis chinensis</name>
    <dbReference type="NCBI Taxonomy" id="261450"/>
    <lineage>
        <taxon>Eukaryota</taxon>
        <taxon>Viridiplantae</taxon>
        <taxon>Streptophyta</taxon>
        <taxon>Embryophyta</taxon>
        <taxon>Tracheophyta</taxon>
        <taxon>Spermatophyta</taxon>
        <taxon>Magnoliopsida</taxon>
        <taxon>Ranunculales</taxon>
        <taxon>Ranunculaceae</taxon>
        <taxon>Coptidoideae</taxon>
        <taxon>Coptis</taxon>
    </lineage>
</organism>
<dbReference type="PANTHER" id="PTHR31286">
    <property type="entry name" value="GLYCINE-RICH CELL WALL STRUCTURAL PROTEIN 1.8-LIKE"/>
    <property type="match status" value="1"/>
</dbReference>
<accession>A0A835GYT4</accession>
<gene>
    <name evidence="2" type="ORF">IFM89_018297</name>
</gene>
<feature type="domain" description="DUF4283" evidence="1">
    <location>
        <begin position="55"/>
        <end position="126"/>
    </location>
</feature>
<sequence length="218" mass="25411">MEEVTGEKASPEEPEDYNKAKMEQLQVDMKNLFSSKEKRRVVIGNKNKIEVNTANMTLLGKLYGGKNISLQELAEELHRCWQTRGKTEIEVVSKGVYKMSFENEEEYRHVRKNGPWVIQGFIMSMKTVKHDDVLEEEHLFDLVDFWIQIYGIPKERINEENVTTVGLNLGKVKKVDLCCSSEFNKPVAQVRVRLDIKERLLKSIELCNRRREVIPKNL</sequence>
<comment type="caution">
    <text evidence="2">The sequence shown here is derived from an EMBL/GenBank/DDBJ whole genome shotgun (WGS) entry which is preliminary data.</text>
</comment>
<evidence type="ECO:0000259" key="1">
    <source>
        <dbReference type="Pfam" id="PF14111"/>
    </source>
</evidence>
<dbReference type="OrthoDB" id="1750606at2759"/>
<keyword evidence="3" id="KW-1185">Reference proteome</keyword>
<dbReference type="Pfam" id="PF14111">
    <property type="entry name" value="DUF4283"/>
    <property type="match status" value="1"/>
</dbReference>
<evidence type="ECO:0000313" key="3">
    <source>
        <dbReference type="Proteomes" id="UP000631114"/>
    </source>
</evidence>
<dbReference type="EMBL" id="JADFTS010000009">
    <property type="protein sequence ID" value="KAF9589035.1"/>
    <property type="molecule type" value="Genomic_DNA"/>
</dbReference>
<dbReference type="InterPro" id="IPR025558">
    <property type="entry name" value="DUF4283"/>
</dbReference>
<protein>
    <recommendedName>
        <fullName evidence="1">DUF4283 domain-containing protein</fullName>
    </recommendedName>
</protein>
<dbReference type="PANTHER" id="PTHR31286:SF180">
    <property type="entry name" value="OS10G0362600 PROTEIN"/>
    <property type="match status" value="1"/>
</dbReference>
<proteinExistence type="predicted"/>